<dbReference type="Proteomes" id="UP001303647">
    <property type="component" value="Unassembled WGS sequence"/>
</dbReference>
<sequence>MSHVKSFSARYADEGTIYEQLTKIFPMVTGITVIYQRGRFICTTPRELTDDEIRAIKAAIKANHYADEGL</sequence>
<evidence type="ECO:0000313" key="2">
    <source>
        <dbReference type="Proteomes" id="UP001303647"/>
    </source>
</evidence>
<dbReference type="EMBL" id="MU857852">
    <property type="protein sequence ID" value="KAK4243194.1"/>
    <property type="molecule type" value="Genomic_DNA"/>
</dbReference>
<proteinExistence type="predicted"/>
<reference evidence="1" key="2">
    <citation type="submission" date="2023-05" db="EMBL/GenBank/DDBJ databases">
        <authorList>
            <consortium name="Lawrence Berkeley National Laboratory"/>
            <person name="Steindorff A."/>
            <person name="Hensen N."/>
            <person name="Bonometti L."/>
            <person name="Westerberg I."/>
            <person name="Brannstrom I.O."/>
            <person name="Guillou S."/>
            <person name="Cros-Aarteil S."/>
            <person name="Calhoun S."/>
            <person name="Haridas S."/>
            <person name="Kuo A."/>
            <person name="Mondo S."/>
            <person name="Pangilinan J."/>
            <person name="Riley R."/>
            <person name="Labutti K."/>
            <person name="Andreopoulos B."/>
            <person name="Lipzen A."/>
            <person name="Chen C."/>
            <person name="Yanf M."/>
            <person name="Daum C."/>
            <person name="Ng V."/>
            <person name="Clum A."/>
            <person name="Ohm R."/>
            <person name="Martin F."/>
            <person name="Silar P."/>
            <person name="Natvig D."/>
            <person name="Lalanne C."/>
            <person name="Gautier V."/>
            <person name="Ament-Velasquez S.L."/>
            <person name="Kruys A."/>
            <person name="Hutchinson M.I."/>
            <person name="Powell A.J."/>
            <person name="Barry K."/>
            <person name="Miller A.N."/>
            <person name="Grigoriev I.V."/>
            <person name="Debuchy R."/>
            <person name="Gladieux P."/>
            <person name="Thoren M.H."/>
            <person name="Johannesson H."/>
        </authorList>
    </citation>
    <scope>NUCLEOTIDE SEQUENCE</scope>
    <source>
        <strain evidence="1">CBS 359.72</strain>
    </source>
</reference>
<dbReference type="AlphaFoldDB" id="A0AAN7CJI2"/>
<organism evidence="1 2">
    <name type="scientific">Corynascus novoguineensis</name>
    <dbReference type="NCBI Taxonomy" id="1126955"/>
    <lineage>
        <taxon>Eukaryota</taxon>
        <taxon>Fungi</taxon>
        <taxon>Dikarya</taxon>
        <taxon>Ascomycota</taxon>
        <taxon>Pezizomycotina</taxon>
        <taxon>Sordariomycetes</taxon>
        <taxon>Sordariomycetidae</taxon>
        <taxon>Sordariales</taxon>
        <taxon>Chaetomiaceae</taxon>
        <taxon>Corynascus</taxon>
    </lineage>
</organism>
<comment type="caution">
    <text evidence="1">The sequence shown here is derived from an EMBL/GenBank/DDBJ whole genome shotgun (WGS) entry which is preliminary data.</text>
</comment>
<evidence type="ECO:0000313" key="1">
    <source>
        <dbReference type="EMBL" id="KAK4243194.1"/>
    </source>
</evidence>
<accession>A0AAN7CJI2</accession>
<gene>
    <name evidence="1" type="ORF">C7999DRAFT_36482</name>
</gene>
<protein>
    <submittedName>
        <fullName evidence="1">Uncharacterized protein</fullName>
    </submittedName>
</protein>
<keyword evidence="2" id="KW-1185">Reference proteome</keyword>
<name>A0AAN7CJI2_9PEZI</name>
<reference evidence="1" key="1">
    <citation type="journal article" date="2023" name="Mol. Phylogenet. Evol.">
        <title>Genome-scale phylogeny and comparative genomics of the fungal order Sordariales.</title>
        <authorList>
            <person name="Hensen N."/>
            <person name="Bonometti L."/>
            <person name="Westerberg I."/>
            <person name="Brannstrom I.O."/>
            <person name="Guillou S."/>
            <person name="Cros-Aarteil S."/>
            <person name="Calhoun S."/>
            <person name="Haridas S."/>
            <person name="Kuo A."/>
            <person name="Mondo S."/>
            <person name="Pangilinan J."/>
            <person name="Riley R."/>
            <person name="LaButti K."/>
            <person name="Andreopoulos B."/>
            <person name="Lipzen A."/>
            <person name="Chen C."/>
            <person name="Yan M."/>
            <person name="Daum C."/>
            <person name="Ng V."/>
            <person name="Clum A."/>
            <person name="Steindorff A."/>
            <person name="Ohm R.A."/>
            <person name="Martin F."/>
            <person name="Silar P."/>
            <person name="Natvig D.O."/>
            <person name="Lalanne C."/>
            <person name="Gautier V."/>
            <person name="Ament-Velasquez S.L."/>
            <person name="Kruys A."/>
            <person name="Hutchinson M.I."/>
            <person name="Powell A.J."/>
            <person name="Barry K."/>
            <person name="Miller A.N."/>
            <person name="Grigoriev I.V."/>
            <person name="Debuchy R."/>
            <person name="Gladieux P."/>
            <person name="Hiltunen Thoren M."/>
            <person name="Johannesson H."/>
        </authorList>
    </citation>
    <scope>NUCLEOTIDE SEQUENCE</scope>
    <source>
        <strain evidence="1">CBS 359.72</strain>
    </source>
</reference>